<organism evidence="9 10">
    <name type="scientific">Cytospora chrysosperma</name>
    <name type="common">Cytospora canker fungus</name>
    <name type="synonym">Sphaeria chrysosperma</name>
    <dbReference type="NCBI Taxonomy" id="252740"/>
    <lineage>
        <taxon>Eukaryota</taxon>
        <taxon>Fungi</taxon>
        <taxon>Dikarya</taxon>
        <taxon>Ascomycota</taxon>
        <taxon>Pezizomycotina</taxon>
        <taxon>Sordariomycetes</taxon>
        <taxon>Sordariomycetidae</taxon>
        <taxon>Diaporthales</taxon>
        <taxon>Cytosporaceae</taxon>
        <taxon>Cytospora</taxon>
    </lineage>
</organism>
<feature type="region of interest" description="Disordered" evidence="6">
    <location>
        <begin position="1"/>
        <end position="28"/>
    </location>
</feature>
<dbReference type="PANTHER" id="PTHR33048">
    <property type="entry name" value="PTH11-LIKE INTEGRAL MEMBRANE PROTEIN (AFU_ORTHOLOGUE AFUA_5G11245)"/>
    <property type="match status" value="1"/>
</dbReference>
<dbReference type="AlphaFoldDB" id="A0A423VXV1"/>
<evidence type="ECO:0000256" key="1">
    <source>
        <dbReference type="ARBA" id="ARBA00004141"/>
    </source>
</evidence>
<dbReference type="InterPro" id="IPR049326">
    <property type="entry name" value="Rhodopsin_dom_fungi"/>
</dbReference>
<dbReference type="GO" id="GO:0016020">
    <property type="term" value="C:membrane"/>
    <property type="evidence" value="ECO:0007669"/>
    <property type="project" value="UniProtKB-SubCell"/>
</dbReference>
<comment type="similarity">
    <text evidence="5">Belongs to the SAT4 family.</text>
</comment>
<feature type="transmembrane region" description="Helical" evidence="7">
    <location>
        <begin position="109"/>
        <end position="134"/>
    </location>
</feature>
<dbReference type="Pfam" id="PF20684">
    <property type="entry name" value="Fung_rhodopsin"/>
    <property type="match status" value="1"/>
</dbReference>
<evidence type="ECO:0000256" key="3">
    <source>
        <dbReference type="ARBA" id="ARBA00022989"/>
    </source>
</evidence>
<feature type="domain" description="Rhodopsin" evidence="8">
    <location>
        <begin position="54"/>
        <end position="288"/>
    </location>
</feature>
<reference evidence="9 10" key="1">
    <citation type="submission" date="2015-09" db="EMBL/GenBank/DDBJ databases">
        <title>Host preference determinants of Valsa canker pathogens revealed by comparative genomics.</title>
        <authorList>
            <person name="Yin Z."/>
            <person name="Huang L."/>
        </authorList>
    </citation>
    <scope>NUCLEOTIDE SEQUENCE [LARGE SCALE GENOMIC DNA]</scope>
    <source>
        <strain evidence="9 10">YSFL</strain>
    </source>
</reference>
<gene>
    <name evidence="9" type="ORF">VSDG_05151</name>
</gene>
<comment type="caution">
    <text evidence="9">The sequence shown here is derived from an EMBL/GenBank/DDBJ whole genome shotgun (WGS) entry which is preliminary data.</text>
</comment>
<feature type="compositionally biased region" description="Pro residues" evidence="6">
    <location>
        <begin position="11"/>
        <end position="24"/>
    </location>
</feature>
<dbReference type="InterPro" id="IPR052337">
    <property type="entry name" value="SAT4-like"/>
</dbReference>
<accession>A0A423VXV1</accession>
<dbReference type="Proteomes" id="UP000284375">
    <property type="component" value="Unassembled WGS sequence"/>
</dbReference>
<keyword evidence="4 7" id="KW-0472">Membrane</keyword>
<keyword evidence="2 7" id="KW-0812">Transmembrane</keyword>
<dbReference type="EMBL" id="LJZO01000022">
    <property type="protein sequence ID" value="ROV95837.1"/>
    <property type="molecule type" value="Genomic_DNA"/>
</dbReference>
<dbReference type="STRING" id="252740.A0A423VXV1"/>
<evidence type="ECO:0000256" key="2">
    <source>
        <dbReference type="ARBA" id="ARBA00022692"/>
    </source>
</evidence>
<feature type="transmembrane region" description="Helical" evidence="7">
    <location>
        <begin position="263"/>
        <end position="287"/>
    </location>
</feature>
<feature type="compositionally biased region" description="Low complexity" evidence="6">
    <location>
        <begin position="1"/>
        <end position="10"/>
    </location>
</feature>
<keyword evidence="10" id="KW-1185">Reference proteome</keyword>
<evidence type="ECO:0000313" key="10">
    <source>
        <dbReference type="Proteomes" id="UP000284375"/>
    </source>
</evidence>
<evidence type="ECO:0000256" key="6">
    <source>
        <dbReference type="SAM" id="MobiDB-lite"/>
    </source>
</evidence>
<name>A0A423VXV1_CYTCH</name>
<feature type="transmembrane region" description="Helical" evidence="7">
    <location>
        <begin position="186"/>
        <end position="213"/>
    </location>
</feature>
<feature type="transmembrane region" description="Helical" evidence="7">
    <location>
        <begin position="35"/>
        <end position="57"/>
    </location>
</feature>
<evidence type="ECO:0000259" key="8">
    <source>
        <dbReference type="Pfam" id="PF20684"/>
    </source>
</evidence>
<keyword evidence="3 7" id="KW-1133">Transmembrane helix</keyword>
<feature type="transmembrane region" description="Helical" evidence="7">
    <location>
        <begin position="69"/>
        <end position="89"/>
    </location>
</feature>
<comment type="subcellular location">
    <subcellularLocation>
        <location evidence="1">Membrane</location>
        <topology evidence="1">Multi-pass membrane protein</topology>
    </subcellularLocation>
</comment>
<evidence type="ECO:0000256" key="7">
    <source>
        <dbReference type="SAM" id="Phobius"/>
    </source>
</evidence>
<feature type="transmembrane region" description="Helical" evidence="7">
    <location>
        <begin position="225"/>
        <end position="243"/>
    </location>
</feature>
<proteinExistence type="inferred from homology"/>
<feature type="region of interest" description="Disordered" evidence="6">
    <location>
        <begin position="301"/>
        <end position="328"/>
    </location>
</feature>
<evidence type="ECO:0000313" key="9">
    <source>
        <dbReference type="EMBL" id="ROV95837.1"/>
    </source>
</evidence>
<evidence type="ECO:0000256" key="4">
    <source>
        <dbReference type="ARBA" id="ARBA00023136"/>
    </source>
</evidence>
<protein>
    <recommendedName>
        <fullName evidence="8">Rhodopsin domain-containing protein</fullName>
    </recommendedName>
</protein>
<feature type="transmembrane region" description="Helical" evidence="7">
    <location>
        <begin position="141"/>
        <end position="166"/>
    </location>
</feature>
<evidence type="ECO:0000256" key="5">
    <source>
        <dbReference type="ARBA" id="ARBA00038359"/>
    </source>
</evidence>
<dbReference type="PANTHER" id="PTHR33048:SF42">
    <property type="entry name" value="INTEGRAL MEMBRANE PROTEIN"/>
    <property type="match status" value="1"/>
</dbReference>
<sequence length="431" mass="46393">MSSSSSDPPRGGMPPPPDGGPPPIANTDGSDLGPVVIATCWAMTGVAALFLGTRLYVKSTAHRGMWWDDYTLLASWVMLVAFSGSATYATRVGLGKHDGSVVDQTPLQLMIVVATTFSVLGAAWSKTSFALTLLRITKGLLFWMIWAVIISLNIVLTFNAILQFIWCTPARAAWDGMVSHRCWKRTIVIDYTIFAAAYSAGMDILLACVPWLVITKLKMRRKEKIGVAVCMSLGLIAGVTSIVRAVEVPSLYASDYPYEASKLLIWTAAELATTIIATSIPVLRALLRDFVHSSYRNRGPTGNRYSTTSKSAAYAGHSRSRPESFARAGPGTSVAICTSASQKQQKGLGSLANIYENGDSVTSLIVQQPSPSSDGKEFGLEHGGILKTDIITVNYDTRSDKSSNAGSNGAETLQDIELQQVAPTYIRQKPL</sequence>
<dbReference type="OrthoDB" id="5417887at2759"/>